<feature type="region of interest" description="Disordered" evidence="1">
    <location>
        <begin position="206"/>
        <end position="266"/>
    </location>
</feature>
<dbReference type="VEuPathDB" id="FungiDB:MELLADRAFT_90615"/>
<dbReference type="OrthoDB" id="2507532at2759"/>
<keyword evidence="3" id="KW-1185">Reference proteome</keyword>
<dbReference type="EMBL" id="GL883127">
    <property type="protein sequence ID" value="EGG02976.1"/>
    <property type="molecule type" value="Genomic_DNA"/>
</dbReference>
<accession>F4RXJ1</accession>
<reference evidence="3" key="1">
    <citation type="journal article" date="2011" name="Proc. Natl. Acad. Sci. U.S.A.">
        <title>Obligate biotrophy features unraveled by the genomic analysis of rust fungi.</title>
        <authorList>
            <person name="Duplessis S."/>
            <person name="Cuomo C.A."/>
            <person name="Lin Y.-C."/>
            <person name="Aerts A."/>
            <person name="Tisserant E."/>
            <person name="Veneault-Fourrey C."/>
            <person name="Joly D.L."/>
            <person name="Hacquard S."/>
            <person name="Amselem J."/>
            <person name="Cantarel B.L."/>
            <person name="Chiu R."/>
            <person name="Coutinho P.M."/>
            <person name="Feau N."/>
            <person name="Field M."/>
            <person name="Frey P."/>
            <person name="Gelhaye E."/>
            <person name="Goldberg J."/>
            <person name="Grabherr M.G."/>
            <person name="Kodira C.D."/>
            <person name="Kohler A."/>
            <person name="Kuees U."/>
            <person name="Lindquist E.A."/>
            <person name="Lucas S.M."/>
            <person name="Mago R."/>
            <person name="Mauceli E."/>
            <person name="Morin E."/>
            <person name="Murat C."/>
            <person name="Pangilinan J.L."/>
            <person name="Park R."/>
            <person name="Pearson M."/>
            <person name="Quesneville H."/>
            <person name="Rouhier N."/>
            <person name="Sakthikumar S."/>
            <person name="Salamov A.A."/>
            <person name="Schmutz J."/>
            <person name="Selles B."/>
            <person name="Shapiro H."/>
            <person name="Tanguay P."/>
            <person name="Tuskan G.A."/>
            <person name="Henrissat B."/>
            <person name="Van de Peer Y."/>
            <person name="Rouze P."/>
            <person name="Ellis J.G."/>
            <person name="Dodds P.N."/>
            <person name="Schein J.E."/>
            <person name="Zhong S."/>
            <person name="Hamelin R.C."/>
            <person name="Grigoriev I.V."/>
            <person name="Szabo L.J."/>
            <person name="Martin F."/>
        </authorList>
    </citation>
    <scope>NUCLEOTIDE SEQUENCE [LARGE SCALE GENOMIC DNA]</scope>
    <source>
        <strain evidence="3">98AG31 / pathotype 3-4-7</strain>
    </source>
</reference>
<evidence type="ECO:0000313" key="3">
    <source>
        <dbReference type="Proteomes" id="UP000001072"/>
    </source>
</evidence>
<organism evidence="3">
    <name type="scientific">Melampsora larici-populina (strain 98AG31 / pathotype 3-4-7)</name>
    <name type="common">Poplar leaf rust fungus</name>
    <dbReference type="NCBI Taxonomy" id="747676"/>
    <lineage>
        <taxon>Eukaryota</taxon>
        <taxon>Fungi</taxon>
        <taxon>Dikarya</taxon>
        <taxon>Basidiomycota</taxon>
        <taxon>Pucciniomycotina</taxon>
        <taxon>Pucciniomycetes</taxon>
        <taxon>Pucciniales</taxon>
        <taxon>Melampsoraceae</taxon>
        <taxon>Melampsora</taxon>
    </lineage>
</organism>
<proteinExistence type="predicted"/>
<evidence type="ECO:0000313" key="2">
    <source>
        <dbReference type="EMBL" id="EGG02976.1"/>
    </source>
</evidence>
<dbReference type="KEGG" id="mlr:MELLADRAFT_90615"/>
<name>F4RXJ1_MELLP</name>
<dbReference type="Proteomes" id="UP000001072">
    <property type="component" value="Unassembled WGS sequence"/>
</dbReference>
<evidence type="ECO:0000256" key="1">
    <source>
        <dbReference type="SAM" id="MobiDB-lite"/>
    </source>
</evidence>
<protein>
    <submittedName>
        <fullName evidence="2">Uncharacterized protein</fullName>
    </submittedName>
</protein>
<gene>
    <name evidence="2" type="ORF">MELLADRAFT_90615</name>
</gene>
<feature type="region of interest" description="Disordered" evidence="1">
    <location>
        <begin position="124"/>
        <end position="144"/>
    </location>
</feature>
<dbReference type="HOGENOM" id="CLU_1046141_0_0_1"/>
<dbReference type="RefSeq" id="XP_007413769.1">
    <property type="nucleotide sequence ID" value="XM_007413707.1"/>
</dbReference>
<sequence length="266" mass="29387">MGEMNWPKVLVLHDIEYHIVSRGFWSYNHYWCKLVRHVDGARGIWFFDDRKDDGRAQLIGRDSSLIAGAQPSTSWLIYARKPTGDEQKLIDAGIAKTTHKNPEAVGDVPFVSPEDLIGVEDQMDEDTKSTRLPPPLSSMPPETITKPVVNSSVCRNKAKEAFAAAKIKTEPGISTGKLFRDKGGDHLPAEEPLLQNVSLGQAFTFGDIPDDEGERPNLQGTDSGQSLRLRIKRPAAARAEHLQEAKKEASQPKAKAKAKAKGKKKK</sequence>
<dbReference type="GeneID" id="18935629"/>
<dbReference type="InParanoid" id="F4RXJ1"/>
<dbReference type="AlphaFoldDB" id="F4RXJ1"/>
<feature type="compositionally biased region" description="Basic and acidic residues" evidence="1">
    <location>
        <begin position="238"/>
        <end position="250"/>
    </location>
</feature>
<feature type="compositionally biased region" description="Basic residues" evidence="1">
    <location>
        <begin position="254"/>
        <end position="266"/>
    </location>
</feature>